<evidence type="ECO:0000313" key="1">
    <source>
        <dbReference type="EMBL" id="USD21942.1"/>
    </source>
</evidence>
<dbReference type="RefSeq" id="WP_252084334.1">
    <property type="nucleotide sequence ID" value="NZ_CP092418.1"/>
</dbReference>
<dbReference type="SUPFAM" id="SSF52096">
    <property type="entry name" value="ClpP/crotonase"/>
    <property type="match status" value="1"/>
</dbReference>
<name>A0ABY4VCS9_9GAMM</name>
<sequence length="419" mass="48489">MKQRLFLIIYLLFFSYKAYTLETEEVSLWKEDIQQLQKLIEIHHIDPFVNIDKYEFYEQIHNLLKSLPDMNEAEVEVGIMRLMRSIGDGHTFYNMMSGPHRHYPFRFKYFVDKLKVVDSIAKYSFLQGAELTAVNGYSIPKLEQQLAPFVNYVDNPYSFRFSFSLHITLAKFLYGTGISDGQDEVTYQFLKDGRSISMKVHSVPMEKFGGLNTQYPVLVPDINYFNIDLSGIRLALLGKYDAVYVDFDSYPDFSDLQEQCENIVDIIRGSRVQNLVIDFRDNHGGDFYVGLALSSCIQNLDQFDWRNGIYVMIDEGTQSAAMSNAAQYQQILNANLVGTPTGADPNIASETNRFKLKNSKREISIAKRYYRFIQSPTDALYPDFPMTTSWRDYKQGRDGALLQLLNHIQEKDRENQVKS</sequence>
<reference evidence="1" key="1">
    <citation type="submission" date="2022-02" db="EMBL/GenBank/DDBJ databases">
        <title>Coral-associated bacteria.</title>
        <authorList>
            <person name="Tang K."/>
            <person name="Wang X."/>
        </authorList>
    </citation>
    <scope>NUCLEOTIDE SEQUENCE</scope>
    <source>
        <strain evidence="1">SCSIO 43006</strain>
    </source>
</reference>
<evidence type="ECO:0000313" key="2">
    <source>
        <dbReference type="Proteomes" id="UP001055658"/>
    </source>
</evidence>
<dbReference type="EMBL" id="CP092418">
    <property type="protein sequence ID" value="USD21942.1"/>
    <property type="molecule type" value="Genomic_DNA"/>
</dbReference>
<organism evidence="1 2">
    <name type="scientific">Microbulbifer variabilis</name>
    <dbReference type="NCBI Taxonomy" id="266805"/>
    <lineage>
        <taxon>Bacteria</taxon>
        <taxon>Pseudomonadati</taxon>
        <taxon>Pseudomonadota</taxon>
        <taxon>Gammaproteobacteria</taxon>
        <taxon>Cellvibrionales</taxon>
        <taxon>Microbulbiferaceae</taxon>
        <taxon>Microbulbifer</taxon>
    </lineage>
</organism>
<dbReference type="Proteomes" id="UP001055658">
    <property type="component" value="Chromosome"/>
</dbReference>
<accession>A0ABY4VCS9</accession>
<dbReference type="InterPro" id="IPR029045">
    <property type="entry name" value="ClpP/crotonase-like_dom_sf"/>
</dbReference>
<protein>
    <submittedName>
        <fullName evidence="1">S41 family peptidase</fullName>
    </submittedName>
</protein>
<dbReference type="Gene3D" id="3.90.226.10">
    <property type="entry name" value="2-enoyl-CoA Hydratase, Chain A, domain 1"/>
    <property type="match status" value="1"/>
</dbReference>
<keyword evidence="2" id="KW-1185">Reference proteome</keyword>
<gene>
    <name evidence="1" type="ORF">MJO52_02020</name>
</gene>
<proteinExistence type="predicted"/>